<organism evidence="2 3">
    <name type="scientific">Novosphingobium aureum</name>
    <dbReference type="NCBI Taxonomy" id="2792964"/>
    <lineage>
        <taxon>Bacteria</taxon>
        <taxon>Pseudomonadati</taxon>
        <taxon>Pseudomonadota</taxon>
        <taxon>Alphaproteobacteria</taxon>
        <taxon>Sphingomonadales</taxon>
        <taxon>Sphingomonadaceae</taxon>
        <taxon>Novosphingobium</taxon>
    </lineage>
</organism>
<gene>
    <name evidence="2" type="ORF">I5E68_08760</name>
</gene>
<evidence type="ECO:0000256" key="1">
    <source>
        <dbReference type="PROSITE-ProRule" id="PRU00339"/>
    </source>
</evidence>
<dbReference type="Gene3D" id="1.25.40.10">
    <property type="entry name" value="Tetratricopeptide repeat domain"/>
    <property type="match status" value="2"/>
</dbReference>
<dbReference type="PANTHER" id="PTHR12558:SF33">
    <property type="entry name" value="BLL7664 PROTEIN"/>
    <property type="match status" value="1"/>
</dbReference>
<dbReference type="AlphaFoldDB" id="A0A931HCN3"/>
<keyword evidence="1" id="KW-0802">TPR repeat</keyword>
<dbReference type="RefSeq" id="WP_197162986.1">
    <property type="nucleotide sequence ID" value="NZ_JADZGI010000001.1"/>
</dbReference>
<dbReference type="SMART" id="SM00028">
    <property type="entry name" value="TPR"/>
    <property type="match status" value="5"/>
</dbReference>
<dbReference type="Pfam" id="PF13432">
    <property type="entry name" value="TPR_16"/>
    <property type="match status" value="2"/>
</dbReference>
<accession>A0A931HCN3</accession>
<dbReference type="Pfam" id="PF13428">
    <property type="entry name" value="TPR_14"/>
    <property type="match status" value="1"/>
</dbReference>
<dbReference type="InterPro" id="IPR019734">
    <property type="entry name" value="TPR_rpt"/>
</dbReference>
<reference evidence="2" key="1">
    <citation type="submission" date="2020-11" db="EMBL/GenBank/DDBJ databases">
        <title>Novosphingobium aureum sp. nov., a marine bacterium isolated from sediment of a salt flat.</title>
        <authorList>
            <person name="Yoo Y."/>
            <person name="Kim J.-J."/>
        </authorList>
    </citation>
    <scope>NUCLEOTIDE SEQUENCE</scope>
    <source>
        <strain evidence="2">YJ-S2-02</strain>
    </source>
</reference>
<dbReference type="PROSITE" id="PS50005">
    <property type="entry name" value="TPR"/>
    <property type="match status" value="1"/>
</dbReference>
<dbReference type="SUPFAM" id="SSF48452">
    <property type="entry name" value="TPR-like"/>
    <property type="match status" value="2"/>
</dbReference>
<evidence type="ECO:0000313" key="2">
    <source>
        <dbReference type="EMBL" id="MBH0113038.1"/>
    </source>
</evidence>
<proteinExistence type="predicted"/>
<dbReference type="PANTHER" id="PTHR12558">
    <property type="entry name" value="CELL DIVISION CYCLE 16,23,27"/>
    <property type="match status" value="1"/>
</dbReference>
<dbReference type="EMBL" id="JADZGI010000001">
    <property type="protein sequence ID" value="MBH0113038.1"/>
    <property type="molecule type" value="Genomic_DNA"/>
</dbReference>
<protein>
    <submittedName>
        <fullName evidence="2">Tetratricopeptide repeat protein</fullName>
    </submittedName>
</protein>
<keyword evidence="3" id="KW-1185">Reference proteome</keyword>
<dbReference type="Proteomes" id="UP000617634">
    <property type="component" value="Unassembled WGS sequence"/>
</dbReference>
<comment type="caution">
    <text evidence="2">The sequence shown here is derived from an EMBL/GenBank/DDBJ whole genome shotgun (WGS) entry which is preliminary data.</text>
</comment>
<sequence length="592" mass="63076">MPSTPGYAGSLFGASSGDAGKAEAREDVAGLIETARKALSRGDGIAAEMKLRAALDSGAQRSDVAAWMGEAYLAQNDPDRAREWLAPGEFSGSSAAPGWRARAQLARIDGDLDAAAQAFDKALALSPDDAGLWIELARLRYVRGQHLAAIAAGEHALELAPDNVLALQFKGQLVRDSRGLRAALPWFERARAQQPHFVPVLLDEAATLAELGRASEALARTREALAREPTNPRAFYIQSVIAARAGDYALARRLLMRTRGALDGQPGTLLLQGLLDLVAGNPAAASEALETVLRARPDNRRARDLLAAAIYRSGEYRYLTLRFAEDVARDDASPYLLTRVARAYEALDERGKAGELLDRAARMRTASLRVVGATSRIGDLLAQGKPQAARSEAEAALARDAGFYDNLSLAGDAELAAGKPRLAQERYARAAAIRHPESLFLRRYRAFRAAGDSEAAHALLGDYLGQNPQSHAALRLAASEAAGLGDIARARRILAWLRANGEGSDVRLLSELVVLEVGEGDAQAARATAWAAYRLQRSNPLATQALAYAQAARGGDPRMAAALLDKAGKMVGPTSLIERTRAMLGESEAGST</sequence>
<evidence type="ECO:0000313" key="3">
    <source>
        <dbReference type="Proteomes" id="UP000617634"/>
    </source>
</evidence>
<name>A0A931HCN3_9SPHN</name>
<feature type="repeat" description="TPR" evidence="1">
    <location>
        <begin position="96"/>
        <end position="129"/>
    </location>
</feature>
<dbReference type="InterPro" id="IPR011990">
    <property type="entry name" value="TPR-like_helical_dom_sf"/>
</dbReference>